<dbReference type="RefSeq" id="WP_213494787.1">
    <property type="nucleotide sequence ID" value="NZ_CP074694.1"/>
</dbReference>
<name>A0A8E6B5R6_9BACT</name>
<dbReference type="NCBIfam" id="TIGR02532">
    <property type="entry name" value="IV_pilin_GFxxxE"/>
    <property type="match status" value="1"/>
</dbReference>
<evidence type="ECO:0000259" key="2">
    <source>
        <dbReference type="Pfam" id="PF07596"/>
    </source>
</evidence>
<dbReference type="PROSITE" id="PS00409">
    <property type="entry name" value="PROKAR_NTER_METHYL"/>
    <property type="match status" value="1"/>
</dbReference>
<dbReference type="Gene3D" id="3.30.700.10">
    <property type="entry name" value="Glycoprotein, Type 4 Pilin"/>
    <property type="match status" value="1"/>
</dbReference>
<dbReference type="InterPro" id="IPR011453">
    <property type="entry name" value="DUF1559"/>
</dbReference>
<protein>
    <submittedName>
        <fullName evidence="3">DUF1559 domain-containing protein</fullName>
    </submittedName>
</protein>
<accession>A0A8E6B5R6</accession>
<dbReference type="PANTHER" id="PTHR30093">
    <property type="entry name" value="GENERAL SECRETION PATHWAY PROTEIN G"/>
    <property type="match status" value="1"/>
</dbReference>
<dbReference type="PANTHER" id="PTHR30093:SF2">
    <property type="entry name" value="TYPE II SECRETION SYSTEM PROTEIN H"/>
    <property type="match status" value="1"/>
</dbReference>
<dbReference type="SUPFAM" id="SSF54523">
    <property type="entry name" value="Pili subunits"/>
    <property type="match status" value="1"/>
</dbReference>
<proteinExistence type="predicted"/>
<dbReference type="Proteomes" id="UP000676194">
    <property type="component" value="Chromosome"/>
</dbReference>
<dbReference type="Pfam" id="PF07596">
    <property type="entry name" value="SBP_bac_10"/>
    <property type="match status" value="1"/>
</dbReference>
<gene>
    <name evidence="3" type="ORF">KIH39_18900</name>
</gene>
<dbReference type="InterPro" id="IPR012902">
    <property type="entry name" value="N_methyl_site"/>
</dbReference>
<evidence type="ECO:0000313" key="4">
    <source>
        <dbReference type="Proteomes" id="UP000676194"/>
    </source>
</evidence>
<keyword evidence="4" id="KW-1185">Reference proteome</keyword>
<sequence length="343" mass="36444">MRTTRRSGFTLIELLVVIAIIAILIGLLLPAVQKVREAAARMKCSNNLKQIGLAVHNFESTYGKIPPIGSWGATYRNNDFPPAQSGGSLTSADGATGSLFIHLLPYIEQGNLYSQFQALGNLSTNDASSAYFNAYDALISTPVKLFLCPSDSSNPLEQQTHSAGSYATSNYAGNVMVFNPSGQGSILTSMPNGTSNTVITGERIGNCDVSIALGYSSSGQAIIGPAYGWIYPDHGDGAQWSAFGWYTSGWYSNPSGNGTCLRTDYYDWSANYSPPNPTANPNYVFDVNATITKCSIFVLNSPHPVMQVGLGDGSVRSVSGSISKASWLAVCVPNSGQIPGSDW</sequence>
<keyword evidence="1" id="KW-1133">Transmembrane helix</keyword>
<feature type="transmembrane region" description="Helical" evidence="1">
    <location>
        <begin position="12"/>
        <end position="32"/>
    </location>
</feature>
<keyword evidence="1" id="KW-0812">Transmembrane</keyword>
<reference evidence="3" key="1">
    <citation type="submission" date="2021-05" db="EMBL/GenBank/DDBJ databases">
        <title>Complete genome sequence of the cellulolytic planctomycete Telmatocola sphagniphila SP2T and characterization of the first cellulase from planctomycetes.</title>
        <authorList>
            <person name="Rakitin A.L."/>
            <person name="Beletsky A.V."/>
            <person name="Naumoff D.G."/>
            <person name="Kulichevskaya I.S."/>
            <person name="Mardanov A.V."/>
            <person name="Ravin N.V."/>
            <person name="Dedysh S.N."/>
        </authorList>
    </citation>
    <scope>NUCLEOTIDE SEQUENCE</scope>
    <source>
        <strain evidence="3">SP2T</strain>
    </source>
</reference>
<dbReference type="EMBL" id="CP074694">
    <property type="protein sequence ID" value="QVL30905.1"/>
    <property type="molecule type" value="Genomic_DNA"/>
</dbReference>
<dbReference type="KEGG" id="tsph:KIH39_18900"/>
<keyword evidence="1" id="KW-0472">Membrane</keyword>
<evidence type="ECO:0000256" key="1">
    <source>
        <dbReference type="SAM" id="Phobius"/>
    </source>
</evidence>
<dbReference type="AlphaFoldDB" id="A0A8E6B5R6"/>
<feature type="domain" description="DUF1559" evidence="2">
    <location>
        <begin position="33"/>
        <end position="322"/>
    </location>
</feature>
<organism evidence="3 4">
    <name type="scientific">Telmatocola sphagniphila</name>
    <dbReference type="NCBI Taxonomy" id="1123043"/>
    <lineage>
        <taxon>Bacteria</taxon>
        <taxon>Pseudomonadati</taxon>
        <taxon>Planctomycetota</taxon>
        <taxon>Planctomycetia</taxon>
        <taxon>Gemmatales</taxon>
        <taxon>Gemmataceae</taxon>
    </lineage>
</organism>
<dbReference type="InterPro" id="IPR045584">
    <property type="entry name" value="Pilin-like"/>
</dbReference>
<evidence type="ECO:0000313" key="3">
    <source>
        <dbReference type="EMBL" id="QVL30905.1"/>
    </source>
</evidence>
<dbReference type="Pfam" id="PF07963">
    <property type="entry name" value="N_methyl"/>
    <property type="match status" value="1"/>
</dbReference>